<reference evidence="4" key="1">
    <citation type="submission" date="2010-06" db="EMBL/GenBank/DDBJ databases">
        <authorList>
            <person name="Jiang H."/>
            <person name="Abraham K."/>
            <person name="Ali S."/>
            <person name="Alsbrooks S.L."/>
            <person name="Anim B.N."/>
            <person name="Anosike U.S."/>
            <person name="Attaway T."/>
            <person name="Bandaranaike D.P."/>
            <person name="Battles P.K."/>
            <person name="Bell S.N."/>
            <person name="Bell A.V."/>
            <person name="Beltran B."/>
            <person name="Bickham C."/>
            <person name="Bustamante Y."/>
            <person name="Caleb T."/>
            <person name="Canada A."/>
            <person name="Cardenas V."/>
            <person name="Carter K."/>
            <person name="Chacko J."/>
            <person name="Chandrabose M.N."/>
            <person name="Chavez D."/>
            <person name="Chavez A."/>
            <person name="Chen L."/>
            <person name="Chu H.-S."/>
            <person name="Claassen K.J."/>
            <person name="Cockrell R."/>
            <person name="Collins M."/>
            <person name="Cooper J.A."/>
            <person name="Cree A."/>
            <person name="Curry S.M."/>
            <person name="Da Y."/>
            <person name="Dao M.D."/>
            <person name="Das B."/>
            <person name="Davila M.-L."/>
            <person name="Davy-Carroll L."/>
            <person name="Denson S."/>
            <person name="Dinh H."/>
            <person name="Ebong V.E."/>
            <person name="Edwards J.R."/>
            <person name="Egan A."/>
            <person name="El-Daye J."/>
            <person name="Escobedo L."/>
            <person name="Fernandez S."/>
            <person name="Fernando P.R."/>
            <person name="Flagg N."/>
            <person name="Forbes L.D."/>
            <person name="Fowler R.G."/>
            <person name="Fu Q."/>
            <person name="Gabisi R.A."/>
            <person name="Ganer J."/>
            <person name="Garbino Pronczuk A."/>
            <person name="Garcia R.M."/>
            <person name="Garner T."/>
            <person name="Garrett T.E."/>
            <person name="Gonzalez D.A."/>
            <person name="Hamid H."/>
            <person name="Hawkins E.S."/>
            <person name="Hirani K."/>
            <person name="Hogues M.E."/>
            <person name="Hollins B."/>
            <person name="Hsiao C.-H."/>
            <person name="Jabil R."/>
            <person name="James M.L."/>
            <person name="Jhangiani S.N."/>
            <person name="Johnson B."/>
            <person name="Johnson Q."/>
            <person name="Joshi V."/>
            <person name="Kalu J.B."/>
            <person name="Kam C."/>
            <person name="Kashfia A."/>
            <person name="Keebler J."/>
            <person name="Kisamo H."/>
            <person name="Kovar C.L."/>
            <person name="Lago L.A."/>
            <person name="Lai C.-Y."/>
            <person name="Laidlaw J."/>
            <person name="Lara F."/>
            <person name="Le T.-K."/>
            <person name="Lee S.L."/>
            <person name="Legall F.H."/>
            <person name="Lemon S.J."/>
            <person name="Lewis L.R."/>
            <person name="Li B."/>
            <person name="Liu Y."/>
            <person name="Liu Y.-S."/>
            <person name="Lopez J."/>
            <person name="Lozado R.J."/>
            <person name="Lu J."/>
            <person name="Madu R.C."/>
            <person name="Maheshwari M."/>
            <person name="Maheshwari R."/>
            <person name="Malloy K."/>
            <person name="Martinez E."/>
            <person name="Mathew T."/>
            <person name="Mercado I.C."/>
            <person name="Mercado C."/>
            <person name="Meyer B."/>
            <person name="Montgomery K."/>
            <person name="Morgan M.B."/>
            <person name="Munidasa M."/>
            <person name="Nazareth L.V."/>
            <person name="Nelson J."/>
            <person name="Ng B.M."/>
            <person name="Nguyen N.B."/>
            <person name="Nguyen P.Q."/>
            <person name="Nguyen T."/>
            <person name="Obregon M."/>
            <person name="Okwuonu G.O."/>
            <person name="Onwere C.G."/>
            <person name="Orozco G."/>
            <person name="Parra A."/>
            <person name="Patel S."/>
            <person name="Patil S."/>
            <person name="Perez A."/>
            <person name="Perez Y."/>
            <person name="Pham C."/>
            <person name="Primus E.L."/>
            <person name="Pu L.-L."/>
            <person name="Puazo M."/>
            <person name="Qin X."/>
            <person name="Quiroz J.B."/>
            <person name="Reese J."/>
            <person name="Richards S."/>
            <person name="Rives C.M."/>
            <person name="Robberts R."/>
            <person name="Ruiz S.J."/>
            <person name="Ruiz M.J."/>
            <person name="Santibanez J."/>
            <person name="Schneider B.W."/>
            <person name="Sisson I."/>
            <person name="Smith M."/>
            <person name="Sodergren E."/>
            <person name="Song X.-Z."/>
            <person name="Song B.B."/>
            <person name="Summersgill H."/>
            <person name="Thelus R."/>
            <person name="Thornton R.D."/>
            <person name="Trejos Z.Y."/>
            <person name="Usmani K."/>
            <person name="Vattathil S."/>
            <person name="Villasana D."/>
            <person name="Walker D.L."/>
            <person name="Wang S."/>
            <person name="Wang K."/>
            <person name="White C.S."/>
            <person name="Williams A.C."/>
            <person name="Williamson J."/>
            <person name="Wilson K."/>
            <person name="Woghiren I.O."/>
            <person name="Woodworth J.R."/>
            <person name="Worley K.C."/>
            <person name="Wright R.A."/>
            <person name="Wu W."/>
            <person name="Young L."/>
            <person name="Zhang L."/>
            <person name="Zhang J."/>
            <person name="Zhu Y."/>
            <person name="Muzny D.M."/>
            <person name="Weinstock G."/>
            <person name="Gibbs R.A."/>
        </authorList>
    </citation>
    <scope>NUCLEOTIDE SEQUENCE [LARGE SCALE GENOMIC DNA]</scope>
    <source>
        <strain evidence="4">LSR1</strain>
    </source>
</reference>
<dbReference type="FunFam" id="1.25.40.540:FF:000003">
    <property type="entry name" value="Immunoglobulin (CD79A)-binding protein 1"/>
    <property type="match status" value="1"/>
</dbReference>
<dbReference type="InterPro" id="IPR007304">
    <property type="entry name" value="TAP46-like"/>
</dbReference>
<dbReference type="Gene3D" id="1.25.40.540">
    <property type="entry name" value="TAP42-like family"/>
    <property type="match status" value="1"/>
</dbReference>
<organism evidence="3 4">
    <name type="scientific">Acyrthosiphon pisum</name>
    <name type="common">Pea aphid</name>
    <dbReference type="NCBI Taxonomy" id="7029"/>
    <lineage>
        <taxon>Eukaryota</taxon>
        <taxon>Metazoa</taxon>
        <taxon>Ecdysozoa</taxon>
        <taxon>Arthropoda</taxon>
        <taxon>Hexapoda</taxon>
        <taxon>Insecta</taxon>
        <taxon>Pterygota</taxon>
        <taxon>Neoptera</taxon>
        <taxon>Paraneoptera</taxon>
        <taxon>Hemiptera</taxon>
        <taxon>Sternorrhyncha</taxon>
        <taxon>Aphidomorpha</taxon>
        <taxon>Aphidoidea</taxon>
        <taxon>Aphididae</taxon>
        <taxon>Macrosiphini</taxon>
        <taxon>Acyrthosiphon</taxon>
    </lineage>
</organism>
<evidence type="ECO:0000313" key="3">
    <source>
        <dbReference type="EnsemblMetazoa" id="XP_029342435.1"/>
    </source>
</evidence>
<sequence length="344" mass="39946">MATTSVSVEFQNLTLSECFDQGLSSYESICESTEPAKESGTQYRIIKCMKILEHTTQLVSAAGMFSNNETIEEIPTADVKYMLLPFILGSLALKLTNNGNRLDVVKTAEVYFRDYLQRCKDYGLADHTIPPEYTDSEETTTQATMDFSLMARRRAEKIKSYKEQKLMESQLQLLKEQNERESEDDEMRRKYIVSLLKYNIGKALEELDSLQAEMRILHYKLKHEDEDNPENAKSQKLKPKPLMPIIITKNEFQKQVFGAGYPSLPTMTVEEFCEQRINDGIWHLPTGDNTKCLQQLSEASEPEQEDKEDKINEEEKENERQRLTARDEYKDDHRRGWGNRHNRS</sequence>
<dbReference type="RefSeq" id="XP_029342435.1">
    <property type="nucleotide sequence ID" value="XM_029486575.1"/>
</dbReference>
<comment type="similarity">
    <text evidence="1">Belongs to the IGBP1/TAP42 family.</text>
</comment>
<feature type="compositionally biased region" description="Acidic residues" evidence="2">
    <location>
        <begin position="300"/>
        <end position="316"/>
    </location>
</feature>
<name>A0A8R2NL59_ACYPI</name>
<accession>A0A8R2NL59</accession>
<reference evidence="3" key="2">
    <citation type="submission" date="2022-06" db="UniProtKB">
        <authorList>
            <consortium name="EnsemblMetazoa"/>
        </authorList>
    </citation>
    <scope>IDENTIFICATION</scope>
</reference>
<dbReference type="AlphaFoldDB" id="A0A8R2NL59"/>
<dbReference type="PANTHER" id="PTHR10933">
    <property type="entry name" value="IMMUNOGLOBULIN-BINDING PROTEIN 1"/>
    <property type="match status" value="1"/>
</dbReference>
<dbReference type="Pfam" id="PF04177">
    <property type="entry name" value="TAP42"/>
    <property type="match status" value="1"/>
</dbReference>
<dbReference type="PANTHER" id="PTHR10933:SF9">
    <property type="entry name" value="IMMUNOGLOBULIN-BINDING PROTEIN 1"/>
    <property type="match status" value="1"/>
</dbReference>
<dbReference type="GO" id="GO:0051721">
    <property type="term" value="F:protein phosphatase 2A binding"/>
    <property type="evidence" value="ECO:0007669"/>
    <property type="project" value="TreeGrafter"/>
</dbReference>
<dbReference type="OrthoDB" id="10261753at2759"/>
<evidence type="ECO:0000256" key="2">
    <source>
        <dbReference type="SAM" id="MobiDB-lite"/>
    </source>
</evidence>
<dbReference type="GO" id="GO:0005829">
    <property type="term" value="C:cytosol"/>
    <property type="evidence" value="ECO:0007669"/>
    <property type="project" value="TreeGrafter"/>
</dbReference>
<protein>
    <submittedName>
        <fullName evidence="3">Uncharacterized protein</fullName>
    </submittedName>
</protein>
<dbReference type="GO" id="GO:0009966">
    <property type="term" value="P:regulation of signal transduction"/>
    <property type="evidence" value="ECO:0007669"/>
    <property type="project" value="InterPro"/>
</dbReference>
<evidence type="ECO:0000256" key="1">
    <source>
        <dbReference type="ARBA" id="ARBA00034730"/>
    </source>
</evidence>
<dbReference type="Proteomes" id="UP000007819">
    <property type="component" value="Chromosome A1"/>
</dbReference>
<dbReference type="OMA" id="KDTHPWG"/>
<proteinExistence type="inferred from homology"/>
<feature type="region of interest" description="Disordered" evidence="2">
    <location>
        <begin position="296"/>
        <end position="344"/>
    </location>
</feature>
<keyword evidence="4" id="KW-1185">Reference proteome</keyword>
<evidence type="ECO:0000313" key="4">
    <source>
        <dbReference type="Proteomes" id="UP000007819"/>
    </source>
</evidence>
<feature type="compositionally biased region" description="Basic and acidic residues" evidence="2">
    <location>
        <begin position="317"/>
        <end position="335"/>
    </location>
</feature>
<dbReference type="KEGG" id="api:100161645"/>
<dbReference type="EnsemblMetazoa" id="XM_029486575.1">
    <property type="protein sequence ID" value="XP_029342435.1"/>
    <property type="gene ID" value="LOC100161645"/>
</dbReference>
<dbReference type="GeneID" id="100161645"/>
<dbReference type="GO" id="GO:0035303">
    <property type="term" value="P:regulation of dephosphorylation"/>
    <property type="evidence" value="ECO:0007669"/>
    <property type="project" value="TreeGrafter"/>
</dbReference>
<dbReference type="InterPro" id="IPR038511">
    <property type="entry name" value="TAP42/TAP46-like_sf"/>
</dbReference>